<dbReference type="InParanoid" id="E9I3M2"/>
<dbReference type="AlphaFoldDB" id="E9I3M2"/>
<organism evidence="1 2">
    <name type="scientific">Daphnia pulex</name>
    <name type="common">Water flea</name>
    <dbReference type="NCBI Taxonomy" id="6669"/>
    <lineage>
        <taxon>Eukaryota</taxon>
        <taxon>Metazoa</taxon>
        <taxon>Ecdysozoa</taxon>
        <taxon>Arthropoda</taxon>
        <taxon>Crustacea</taxon>
        <taxon>Branchiopoda</taxon>
        <taxon>Diplostraca</taxon>
        <taxon>Cladocera</taxon>
        <taxon>Anomopoda</taxon>
        <taxon>Daphniidae</taxon>
        <taxon>Daphnia</taxon>
    </lineage>
</organism>
<protein>
    <submittedName>
        <fullName evidence="1">Uncharacterized protein</fullName>
    </submittedName>
</protein>
<gene>
    <name evidence="1" type="ORF">DAPPUDRAFT_339726</name>
</gene>
<reference evidence="1 2" key="1">
    <citation type="journal article" date="2011" name="Science">
        <title>The ecoresponsive genome of Daphnia pulex.</title>
        <authorList>
            <person name="Colbourne J.K."/>
            <person name="Pfrender M.E."/>
            <person name="Gilbert D."/>
            <person name="Thomas W.K."/>
            <person name="Tucker A."/>
            <person name="Oakley T.H."/>
            <person name="Tokishita S."/>
            <person name="Aerts A."/>
            <person name="Arnold G.J."/>
            <person name="Basu M.K."/>
            <person name="Bauer D.J."/>
            <person name="Caceres C.E."/>
            <person name="Carmel L."/>
            <person name="Casola C."/>
            <person name="Choi J.H."/>
            <person name="Detter J.C."/>
            <person name="Dong Q."/>
            <person name="Dusheyko S."/>
            <person name="Eads B.D."/>
            <person name="Frohlich T."/>
            <person name="Geiler-Samerotte K.A."/>
            <person name="Gerlach D."/>
            <person name="Hatcher P."/>
            <person name="Jogdeo S."/>
            <person name="Krijgsveld J."/>
            <person name="Kriventseva E.V."/>
            <person name="Kultz D."/>
            <person name="Laforsch C."/>
            <person name="Lindquist E."/>
            <person name="Lopez J."/>
            <person name="Manak J.R."/>
            <person name="Muller J."/>
            <person name="Pangilinan J."/>
            <person name="Patwardhan R.P."/>
            <person name="Pitluck S."/>
            <person name="Pritham E.J."/>
            <person name="Rechtsteiner A."/>
            <person name="Rho M."/>
            <person name="Rogozin I.B."/>
            <person name="Sakarya O."/>
            <person name="Salamov A."/>
            <person name="Schaack S."/>
            <person name="Shapiro H."/>
            <person name="Shiga Y."/>
            <person name="Skalitzky C."/>
            <person name="Smith Z."/>
            <person name="Souvorov A."/>
            <person name="Sung W."/>
            <person name="Tang Z."/>
            <person name="Tsuchiya D."/>
            <person name="Tu H."/>
            <person name="Vos H."/>
            <person name="Wang M."/>
            <person name="Wolf Y.I."/>
            <person name="Yamagata H."/>
            <person name="Yamada T."/>
            <person name="Ye Y."/>
            <person name="Shaw J.R."/>
            <person name="Andrews J."/>
            <person name="Crease T.J."/>
            <person name="Tang H."/>
            <person name="Lucas S.M."/>
            <person name="Robertson H.M."/>
            <person name="Bork P."/>
            <person name="Koonin E.V."/>
            <person name="Zdobnov E.M."/>
            <person name="Grigoriev I.V."/>
            <person name="Lynch M."/>
            <person name="Boore J.L."/>
        </authorList>
    </citation>
    <scope>NUCLEOTIDE SEQUENCE [LARGE SCALE GENOMIC DNA]</scope>
</reference>
<proteinExistence type="predicted"/>
<sequence length="201" mass="20696">MGEDLPAIGQGLLVNGQGVVVLDHAVAGIAGVLTLRRLEVGLAEPGGLALGRAVQGQLDPADAKVPVIAHRLVGRVIPGRDQQFLGARGEDVGVGNNVRQQLAVASGLDCGLDLVWRGAAVLQGGVAIADVQLLPGAEHVHRLVGSELGEDLDQGSEEGVFLQHAVGFLAALDPADHPAFRVGGRGVDLRQFQGLAVEHPQ</sequence>
<keyword evidence="2" id="KW-1185">Reference proteome</keyword>
<evidence type="ECO:0000313" key="1">
    <source>
        <dbReference type="EMBL" id="EFX61408.1"/>
    </source>
</evidence>
<dbReference type="EMBL" id="GL734630">
    <property type="protein sequence ID" value="EFX61408.1"/>
    <property type="molecule type" value="Genomic_DNA"/>
</dbReference>
<accession>E9I3M2</accession>
<feature type="non-terminal residue" evidence="1">
    <location>
        <position position="201"/>
    </location>
</feature>
<dbReference type="KEGG" id="dpx:DAPPUDRAFT_339726"/>
<dbReference type="HOGENOM" id="CLU_1363382_0_0_1"/>
<dbReference type="Proteomes" id="UP000000305">
    <property type="component" value="Unassembled WGS sequence"/>
</dbReference>
<evidence type="ECO:0000313" key="2">
    <source>
        <dbReference type="Proteomes" id="UP000000305"/>
    </source>
</evidence>
<name>E9I3M2_DAPPU</name>